<evidence type="ECO:0000313" key="2">
    <source>
        <dbReference type="EMBL" id="MCK6256388.1"/>
    </source>
</evidence>
<dbReference type="Pfam" id="PF12867">
    <property type="entry name" value="DinB_2"/>
    <property type="match status" value="1"/>
</dbReference>
<dbReference type="Proteomes" id="UP001139011">
    <property type="component" value="Unassembled WGS sequence"/>
</dbReference>
<organism evidence="2 3">
    <name type="scientific">Fictibacillus marinisediminis</name>
    <dbReference type="NCBI Taxonomy" id="2878389"/>
    <lineage>
        <taxon>Bacteria</taxon>
        <taxon>Bacillati</taxon>
        <taxon>Bacillota</taxon>
        <taxon>Bacilli</taxon>
        <taxon>Bacillales</taxon>
        <taxon>Fictibacillaceae</taxon>
        <taxon>Fictibacillus</taxon>
    </lineage>
</organism>
<name>A0A9X1XBK4_9BACL</name>
<dbReference type="EMBL" id="JAIWJX010000002">
    <property type="protein sequence ID" value="MCK6256388.1"/>
    <property type="molecule type" value="Genomic_DNA"/>
</dbReference>
<dbReference type="InterPro" id="IPR024775">
    <property type="entry name" value="DinB-like"/>
</dbReference>
<gene>
    <name evidence="2" type="ORF">LCY76_07240</name>
</gene>
<dbReference type="SUPFAM" id="SSF109854">
    <property type="entry name" value="DinB/YfiT-like putative metalloenzymes"/>
    <property type="match status" value="1"/>
</dbReference>
<protein>
    <submittedName>
        <fullName evidence="2">DinB family protein</fullName>
    </submittedName>
</protein>
<feature type="domain" description="DinB-like" evidence="1">
    <location>
        <begin position="10"/>
        <end position="137"/>
    </location>
</feature>
<dbReference type="InterPro" id="IPR034660">
    <property type="entry name" value="DinB/YfiT-like"/>
</dbReference>
<keyword evidence="3" id="KW-1185">Reference proteome</keyword>
<sequence>MNIIKPIFHQLEIANHYILKILEIMEESDLELSLGAEKRTLRELFAHLAVIYKADFMILNGATQQEMEEFYEKHHPQTLLEIKEMLLDHFAFLKEKTACFTNEDWSVVTTSWWGVSYSRYEWMLEILGHVYHHRGQLQTVLAINSRDPKIQLFE</sequence>
<dbReference type="RefSeq" id="WP_248252072.1">
    <property type="nucleotide sequence ID" value="NZ_JAIWJX010000002.1"/>
</dbReference>
<reference evidence="2" key="1">
    <citation type="submission" date="2021-09" db="EMBL/GenBank/DDBJ databases">
        <title>Genome analysis of Fictibacillus sp. KIGAM418 isolated from marine sediment.</title>
        <authorList>
            <person name="Seo M.-J."/>
            <person name="Cho E.-S."/>
            <person name="Hwang C.Y."/>
        </authorList>
    </citation>
    <scope>NUCLEOTIDE SEQUENCE</scope>
    <source>
        <strain evidence="2">KIGAM418</strain>
    </source>
</reference>
<dbReference type="AlphaFoldDB" id="A0A9X1XBK4"/>
<accession>A0A9X1XBK4</accession>
<proteinExistence type="predicted"/>
<comment type="caution">
    <text evidence="2">The sequence shown here is derived from an EMBL/GenBank/DDBJ whole genome shotgun (WGS) entry which is preliminary data.</text>
</comment>
<dbReference type="Gene3D" id="1.20.120.450">
    <property type="entry name" value="dinb family like domain"/>
    <property type="match status" value="1"/>
</dbReference>
<evidence type="ECO:0000259" key="1">
    <source>
        <dbReference type="Pfam" id="PF12867"/>
    </source>
</evidence>
<evidence type="ECO:0000313" key="3">
    <source>
        <dbReference type="Proteomes" id="UP001139011"/>
    </source>
</evidence>